<dbReference type="Proteomes" id="UP000184196">
    <property type="component" value="Unassembled WGS sequence"/>
</dbReference>
<dbReference type="Pfam" id="PF00425">
    <property type="entry name" value="Chorismate_bind"/>
    <property type="match status" value="1"/>
</dbReference>
<dbReference type="GO" id="GO:0000162">
    <property type="term" value="P:L-tryptophan biosynthetic process"/>
    <property type="evidence" value="ECO:0007669"/>
    <property type="project" value="TreeGrafter"/>
</dbReference>
<evidence type="ECO:0000256" key="3">
    <source>
        <dbReference type="ARBA" id="ARBA00020653"/>
    </source>
</evidence>
<dbReference type="InterPro" id="IPR019999">
    <property type="entry name" value="Anth_synth_I-like"/>
</dbReference>
<evidence type="ECO:0000256" key="4">
    <source>
        <dbReference type="ARBA" id="ARBA00022723"/>
    </source>
</evidence>
<dbReference type="InterPro" id="IPR005801">
    <property type="entry name" value="ADC_synthase"/>
</dbReference>
<dbReference type="InterPro" id="IPR006805">
    <property type="entry name" value="Anth_synth_I_N"/>
</dbReference>
<sequence length="550" mass="60445">MIFPSVEEYLHLASHYRLVPVSAEWEADMETPISLFSRLDTGGPSFLLESVEGGEKLARYSFIGLHPLALYSQKDNRGCFIPGAGCPAGLLEFIASWGGKKGVPCYPETGFPLFNGTVEDISGTCSPEGYWVEGNPLCLVEQLMNYLRGPYLPDLPRFYGGAVGYWGYDLVRWLERLPNLPGDDPGLPDLILIFTGTVLILDHVCHTLRVVVNTVPGREPVTTYKRALATIEKISRLINNHGFAVNSMSRQELKARVTAPEKTGSRPGSFTSNLAQEKFISLVQKAKEYIREGEILQVVLSQRLQLPFSGDTFRVYRRLRRINPSPYLYYLNLGSVVLAGSSPEMLLRVEGNAVETRPIAGTRPRGATVAEDEELAADLLADAKERAEHIMLVDLGRNDLGRVCLPGSVTVPQFMSVERYSHVMHLVSSVQGVLAPGVSAFDAFKACFPAGTVSGAPKIRAMEIINELEPSRRGPYAGAVGYWGYNGNLDMAITIRTITFYRGFASIQAGAGIVADSVPEREYLETLNKAKALLQTLALDEEVNGCRLHI</sequence>
<organism evidence="11 12">
    <name type="scientific">Desulfofundulus australicus DSM 11792</name>
    <dbReference type="NCBI Taxonomy" id="1121425"/>
    <lineage>
        <taxon>Bacteria</taxon>
        <taxon>Bacillati</taxon>
        <taxon>Bacillota</taxon>
        <taxon>Clostridia</taxon>
        <taxon>Eubacteriales</taxon>
        <taxon>Peptococcaceae</taxon>
        <taxon>Desulfofundulus</taxon>
    </lineage>
</organism>
<evidence type="ECO:0000313" key="12">
    <source>
        <dbReference type="Proteomes" id="UP000184196"/>
    </source>
</evidence>
<evidence type="ECO:0000256" key="1">
    <source>
        <dbReference type="ARBA" id="ARBA00001946"/>
    </source>
</evidence>
<keyword evidence="4" id="KW-0479">Metal-binding</keyword>
<evidence type="ECO:0000259" key="10">
    <source>
        <dbReference type="Pfam" id="PF04715"/>
    </source>
</evidence>
<keyword evidence="12" id="KW-1185">Reference proteome</keyword>
<evidence type="ECO:0000256" key="7">
    <source>
        <dbReference type="ARBA" id="ARBA00025634"/>
    </source>
</evidence>
<dbReference type="GO" id="GO:0046872">
    <property type="term" value="F:metal ion binding"/>
    <property type="evidence" value="ECO:0007669"/>
    <property type="project" value="UniProtKB-KW"/>
</dbReference>
<dbReference type="Pfam" id="PF04715">
    <property type="entry name" value="Anth_synt_I_N"/>
    <property type="match status" value="1"/>
</dbReference>
<evidence type="ECO:0000259" key="9">
    <source>
        <dbReference type="Pfam" id="PF00425"/>
    </source>
</evidence>
<dbReference type="AlphaFoldDB" id="A0A1M4W0Q3"/>
<dbReference type="Gene3D" id="3.60.120.10">
    <property type="entry name" value="Anthranilate synthase"/>
    <property type="match status" value="1"/>
</dbReference>
<protein>
    <recommendedName>
        <fullName evidence="3">Anthranilate synthase component 1</fullName>
    </recommendedName>
</protein>
<gene>
    <name evidence="11" type="ORF">SAMN02745218_00780</name>
</gene>
<evidence type="ECO:0000313" key="11">
    <source>
        <dbReference type="EMBL" id="SHE74841.1"/>
    </source>
</evidence>
<comment type="cofactor">
    <cofactor evidence="1">
        <name>Mg(2+)</name>
        <dbReference type="ChEBI" id="CHEBI:18420"/>
    </cofactor>
</comment>
<reference evidence="12" key="1">
    <citation type="submission" date="2016-11" db="EMBL/GenBank/DDBJ databases">
        <authorList>
            <person name="Varghese N."/>
            <person name="Submissions S."/>
        </authorList>
    </citation>
    <scope>NUCLEOTIDE SEQUENCE [LARGE SCALE GENOMIC DNA]</scope>
    <source>
        <strain evidence="12">DSM 11792</strain>
    </source>
</reference>
<dbReference type="PANTHER" id="PTHR11236:SF48">
    <property type="entry name" value="ISOCHORISMATE SYNTHASE MENF"/>
    <property type="match status" value="1"/>
</dbReference>
<keyword evidence="6" id="KW-0456">Lyase</keyword>
<dbReference type="EMBL" id="FQUW01000008">
    <property type="protein sequence ID" value="SHE74841.1"/>
    <property type="molecule type" value="Genomic_DNA"/>
</dbReference>
<name>A0A1M4W0Q3_9FIRM</name>
<comment type="function">
    <text evidence="7">Part of a heterotetrameric complex that catalyzes the two-step biosynthesis of anthranilate, an intermediate in the biosynthesis of L-tryptophan. In the first step, the glutamine-binding beta subunit (TrpG) of anthranilate synthase (AS) provides the glutamine amidotransferase activity which generates ammonia as a substrate that, along with chorismate, is used in the second step, catalyzed by the large alpha subunit of AS (TrpE) to produce anthranilate. In the absence of TrpG, TrpE can synthesize anthranilate directly from chorismate and high concentrations of ammonia.</text>
</comment>
<dbReference type="GO" id="GO:0004049">
    <property type="term" value="F:anthranilate synthase activity"/>
    <property type="evidence" value="ECO:0007669"/>
    <property type="project" value="UniProtKB-EC"/>
</dbReference>
<dbReference type="RefSeq" id="WP_027356809.1">
    <property type="nucleotide sequence ID" value="NZ_FQUW01000008.1"/>
</dbReference>
<evidence type="ECO:0000256" key="6">
    <source>
        <dbReference type="ARBA" id="ARBA00023239"/>
    </source>
</evidence>
<dbReference type="OrthoDB" id="9803598at2"/>
<comment type="subunit">
    <text evidence="2">Heterotetramer consisting of two non-identical subunits: a beta subunit (TrpG) and a large alpha subunit (TrpE).</text>
</comment>
<accession>A0A1M4W0Q3</accession>
<evidence type="ECO:0000256" key="5">
    <source>
        <dbReference type="ARBA" id="ARBA00022842"/>
    </source>
</evidence>
<feature type="domain" description="Chorismate-utilising enzyme C-terminal" evidence="9">
    <location>
        <begin position="276"/>
        <end position="529"/>
    </location>
</feature>
<evidence type="ECO:0000256" key="8">
    <source>
        <dbReference type="ARBA" id="ARBA00047683"/>
    </source>
</evidence>
<evidence type="ECO:0000256" key="2">
    <source>
        <dbReference type="ARBA" id="ARBA00011575"/>
    </source>
</evidence>
<proteinExistence type="predicted"/>
<dbReference type="InterPro" id="IPR015890">
    <property type="entry name" value="Chorismate_C"/>
</dbReference>
<feature type="domain" description="Anthranilate synthase component I N-terminal" evidence="10">
    <location>
        <begin position="28"/>
        <end position="208"/>
    </location>
</feature>
<comment type="catalytic activity">
    <reaction evidence="8">
        <text>chorismate + L-glutamine = anthranilate + pyruvate + L-glutamate + H(+)</text>
        <dbReference type="Rhea" id="RHEA:21732"/>
        <dbReference type="ChEBI" id="CHEBI:15361"/>
        <dbReference type="ChEBI" id="CHEBI:15378"/>
        <dbReference type="ChEBI" id="CHEBI:16567"/>
        <dbReference type="ChEBI" id="CHEBI:29748"/>
        <dbReference type="ChEBI" id="CHEBI:29985"/>
        <dbReference type="ChEBI" id="CHEBI:58359"/>
        <dbReference type="EC" id="4.1.3.27"/>
    </reaction>
</comment>
<dbReference type="PRINTS" id="PR00095">
    <property type="entry name" value="ANTSNTHASEI"/>
</dbReference>
<dbReference type="PANTHER" id="PTHR11236">
    <property type="entry name" value="AMINOBENZOATE/ANTHRANILATE SYNTHASE"/>
    <property type="match status" value="1"/>
</dbReference>
<keyword evidence="5" id="KW-0460">Magnesium</keyword>
<dbReference type="SUPFAM" id="SSF56322">
    <property type="entry name" value="ADC synthase"/>
    <property type="match status" value="1"/>
</dbReference>